<dbReference type="PROSITE" id="PS01124">
    <property type="entry name" value="HTH_ARAC_FAMILY_2"/>
    <property type="match status" value="1"/>
</dbReference>
<dbReference type="Proteomes" id="UP000052982">
    <property type="component" value="Unassembled WGS sequence"/>
</dbReference>
<dbReference type="PANTHER" id="PTHR46796">
    <property type="entry name" value="HTH-TYPE TRANSCRIPTIONAL ACTIVATOR RHAS-RELATED"/>
    <property type="match status" value="1"/>
</dbReference>
<dbReference type="SUPFAM" id="SSF51215">
    <property type="entry name" value="Regulatory protein AraC"/>
    <property type="match status" value="1"/>
</dbReference>
<dbReference type="InterPro" id="IPR014710">
    <property type="entry name" value="RmlC-like_jellyroll"/>
</dbReference>
<evidence type="ECO:0000259" key="5">
    <source>
        <dbReference type="PROSITE" id="PS01124"/>
    </source>
</evidence>
<comment type="caution">
    <text evidence="6">The sequence shown here is derived from an EMBL/GenBank/DDBJ whole genome shotgun (WGS) entry which is preliminary data.</text>
</comment>
<name>A0A101T972_9ACTN</name>
<evidence type="ECO:0000313" key="6">
    <source>
        <dbReference type="EMBL" id="KUN88158.1"/>
    </source>
</evidence>
<gene>
    <name evidence="6" type="ORF">AQJ64_04285</name>
</gene>
<dbReference type="InterPro" id="IPR037923">
    <property type="entry name" value="HTH-like"/>
</dbReference>
<accession>A0A101T972</accession>
<dbReference type="Gene3D" id="1.10.10.60">
    <property type="entry name" value="Homeodomain-like"/>
    <property type="match status" value="1"/>
</dbReference>
<proteinExistence type="predicted"/>
<dbReference type="GO" id="GO:0043565">
    <property type="term" value="F:sequence-specific DNA binding"/>
    <property type="evidence" value="ECO:0007669"/>
    <property type="project" value="InterPro"/>
</dbReference>
<dbReference type="EMBL" id="LMWW01000006">
    <property type="protein sequence ID" value="KUN88158.1"/>
    <property type="molecule type" value="Genomic_DNA"/>
</dbReference>
<dbReference type="GO" id="GO:0003700">
    <property type="term" value="F:DNA-binding transcription factor activity"/>
    <property type="evidence" value="ECO:0007669"/>
    <property type="project" value="InterPro"/>
</dbReference>
<evidence type="ECO:0000256" key="4">
    <source>
        <dbReference type="SAM" id="MobiDB-lite"/>
    </source>
</evidence>
<dbReference type="SUPFAM" id="SSF46689">
    <property type="entry name" value="Homeodomain-like"/>
    <property type="match status" value="2"/>
</dbReference>
<reference evidence="6 7" key="1">
    <citation type="submission" date="2015-10" db="EMBL/GenBank/DDBJ databases">
        <title>Draft genome sequence of Streptomyces griseoruber DSM 40281, type strain for the species Streptomyces griseoruber.</title>
        <authorList>
            <person name="Ruckert C."/>
            <person name="Winkler A."/>
            <person name="Kalinowski J."/>
            <person name="Kampfer P."/>
            <person name="Glaeser S."/>
        </authorList>
    </citation>
    <scope>NUCLEOTIDE SEQUENCE [LARGE SCALE GENOMIC DNA]</scope>
    <source>
        <strain evidence="6 7">DSM 40281</strain>
    </source>
</reference>
<dbReference type="STRING" id="1943.AQJ64_04285"/>
<keyword evidence="2" id="KW-0238">DNA-binding</keyword>
<feature type="domain" description="HTH araC/xylS-type" evidence="5">
    <location>
        <begin position="224"/>
        <end position="322"/>
    </location>
</feature>
<dbReference type="PANTHER" id="PTHR46796:SF12">
    <property type="entry name" value="HTH-TYPE DNA-BINDING TRANSCRIPTIONAL ACTIVATOR EUTR"/>
    <property type="match status" value="1"/>
</dbReference>
<organism evidence="6 7">
    <name type="scientific">Streptomyces griseoruber</name>
    <dbReference type="NCBI Taxonomy" id="1943"/>
    <lineage>
        <taxon>Bacteria</taxon>
        <taxon>Bacillati</taxon>
        <taxon>Actinomycetota</taxon>
        <taxon>Actinomycetes</taxon>
        <taxon>Kitasatosporales</taxon>
        <taxon>Streptomycetaceae</taxon>
        <taxon>Streptomyces</taxon>
    </lineage>
</organism>
<evidence type="ECO:0000313" key="7">
    <source>
        <dbReference type="Proteomes" id="UP000052982"/>
    </source>
</evidence>
<evidence type="ECO:0000256" key="2">
    <source>
        <dbReference type="ARBA" id="ARBA00023125"/>
    </source>
</evidence>
<protein>
    <recommendedName>
        <fullName evidence="5">HTH araC/xylS-type domain-containing protein</fullName>
    </recommendedName>
</protein>
<dbReference type="InterPro" id="IPR050204">
    <property type="entry name" value="AraC_XylS_family_regulators"/>
</dbReference>
<feature type="region of interest" description="Disordered" evidence="4">
    <location>
        <begin position="319"/>
        <end position="344"/>
    </location>
</feature>
<dbReference type="InterPro" id="IPR018060">
    <property type="entry name" value="HTH_AraC"/>
</dbReference>
<dbReference type="SMART" id="SM00342">
    <property type="entry name" value="HTH_ARAC"/>
    <property type="match status" value="1"/>
</dbReference>
<dbReference type="AlphaFoldDB" id="A0A101T972"/>
<keyword evidence="1" id="KW-0805">Transcription regulation</keyword>
<evidence type="ECO:0000256" key="3">
    <source>
        <dbReference type="ARBA" id="ARBA00023163"/>
    </source>
</evidence>
<dbReference type="Pfam" id="PF14525">
    <property type="entry name" value="AraC_binding_2"/>
    <property type="match status" value="1"/>
</dbReference>
<keyword evidence="7" id="KW-1185">Reference proteome</keyword>
<dbReference type="Pfam" id="PF12833">
    <property type="entry name" value="HTH_18"/>
    <property type="match status" value="1"/>
</dbReference>
<dbReference type="Gene3D" id="2.60.120.10">
    <property type="entry name" value="Jelly Rolls"/>
    <property type="match status" value="1"/>
</dbReference>
<sequence length="344" mass="37693">MVRSMLASHVLCRDSGFEDFRERLNDLFYPADVTPLSGIEGPGGELRGTRTEHLTIGLMTFGQRTRVDPGRTPAHYHVNVVLRGAIEAATGRQEMVATAGDAMVFAPTQQHRLLSCDHGEQHLGIKIDRSLVEAELEALLGRPLQAPLEFAFDFDLTSAPGRSWRNTLDLLLAESDSAGGLIGRHAIQQHFERLLVSGLLLAQPHNYTEALLRPRPPAYPRTVRKAVDLIDARPETPFTVGALAQAAGVSARRLQEGFREYLGVTPMTYLRNVRLDRVHAELLTGATGVTEAAGRWGFTHLSRFSAAYRRRFGTAPSETLARAGGPDLGERGDLGFGGRRMPIS</sequence>
<evidence type="ECO:0000256" key="1">
    <source>
        <dbReference type="ARBA" id="ARBA00023015"/>
    </source>
</evidence>
<dbReference type="InterPro" id="IPR035418">
    <property type="entry name" value="AraC-bd_2"/>
</dbReference>
<keyword evidence="3" id="KW-0804">Transcription</keyword>
<dbReference type="InterPro" id="IPR009057">
    <property type="entry name" value="Homeodomain-like_sf"/>
</dbReference>